<organism evidence="1">
    <name type="scientific">uncultured Woeseiaceae bacterium</name>
    <dbReference type="NCBI Taxonomy" id="1983305"/>
    <lineage>
        <taxon>Bacteria</taxon>
        <taxon>Pseudomonadati</taxon>
        <taxon>Pseudomonadota</taxon>
        <taxon>Gammaproteobacteria</taxon>
        <taxon>Woeseiales</taxon>
        <taxon>Woeseiaceae</taxon>
        <taxon>environmental samples</taxon>
    </lineage>
</organism>
<gene>
    <name evidence="1" type="ORF">JTBM06_V1_80030</name>
</gene>
<evidence type="ECO:0008006" key="2">
    <source>
        <dbReference type="Google" id="ProtNLM"/>
    </source>
</evidence>
<evidence type="ECO:0000313" key="1">
    <source>
        <dbReference type="EMBL" id="VUX55706.1"/>
    </source>
</evidence>
<sequence>MDYVLSIQFESETSPANRDRILQDIGAQDVSGGSDEGSYRVIVQLSAASLEELDSYTGDLESLSEVRSVAVVALQLPVRSQ</sequence>
<dbReference type="EMBL" id="LR633967">
    <property type="protein sequence ID" value="VUX55706.1"/>
    <property type="molecule type" value="Genomic_DNA"/>
</dbReference>
<reference evidence="1" key="1">
    <citation type="submission" date="2019-07" db="EMBL/GenBank/DDBJ databases">
        <authorList>
            <person name="Weber M."/>
            <person name="Kostadinov I."/>
            <person name="Kostadinov D I."/>
        </authorList>
    </citation>
    <scope>NUCLEOTIDE SEQUENCE</scope>
    <source>
        <strain evidence="1">Gfbio:sag-sample-m06:053724c1-46a9-4a36-b237-ea2bf867836b</strain>
    </source>
</reference>
<accession>A0A7D9D2U7</accession>
<protein>
    <recommendedName>
        <fullName evidence="2">Transcription regulator AsnC/Lrp ligand binding domain-containing protein</fullName>
    </recommendedName>
</protein>
<dbReference type="AlphaFoldDB" id="A0A7D9D2U7"/>
<name>A0A7D9D2U7_9GAMM</name>
<proteinExistence type="predicted"/>